<evidence type="ECO:0000256" key="1">
    <source>
        <dbReference type="ARBA" id="ARBA00022475"/>
    </source>
</evidence>
<proteinExistence type="predicted"/>
<dbReference type="Pfam" id="PF06305">
    <property type="entry name" value="LapA_dom"/>
    <property type="match status" value="1"/>
</dbReference>
<keyword evidence="2 6" id="KW-0812">Transmembrane</keyword>
<dbReference type="PANTHER" id="PTHR41335:SF1">
    <property type="entry name" value="MEMBRANE PROTEIN"/>
    <property type="match status" value="1"/>
</dbReference>
<evidence type="ECO:0000313" key="9">
    <source>
        <dbReference type="Proteomes" id="UP000265926"/>
    </source>
</evidence>
<feature type="region of interest" description="Disordered" evidence="5">
    <location>
        <begin position="81"/>
        <end position="116"/>
    </location>
</feature>
<dbReference type="AlphaFoldDB" id="A0A399SXQ5"/>
<evidence type="ECO:0000259" key="7">
    <source>
        <dbReference type="Pfam" id="PF06305"/>
    </source>
</evidence>
<name>A0A399SXQ5_9BACT</name>
<keyword evidence="4 6" id="KW-0472">Membrane</keyword>
<evidence type="ECO:0000313" key="8">
    <source>
        <dbReference type="EMBL" id="RIJ47025.1"/>
    </source>
</evidence>
<evidence type="ECO:0000256" key="6">
    <source>
        <dbReference type="SAM" id="Phobius"/>
    </source>
</evidence>
<comment type="caution">
    <text evidence="8">The sequence shown here is derived from an EMBL/GenBank/DDBJ whole genome shotgun (WGS) entry which is preliminary data.</text>
</comment>
<keyword evidence="9" id="KW-1185">Reference proteome</keyword>
<evidence type="ECO:0000256" key="2">
    <source>
        <dbReference type="ARBA" id="ARBA00022692"/>
    </source>
</evidence>
<feature type="transmembrane region" description="Helical" evidence="6">
    <location>
        <begin position="39"/>
        <end position="60"/>
    </location>
</feature>
<dbReference type="GO" id="GO:0005886">
    <property type="term" value="C:plasma membrane"/>
    <property type="evidence" value="ECO:0007669"/>
    <property type="project" value="InterPro"/>
</dbReference>
<dbReference type="OrthoDB" id="1123229at2"/>
<accession>A0A399SXQ5</accession>
<sequence length="116" mass="13285">MSALVVVIIILAVLLVIFTLQNSVGVTVHLFFWEIANAPFVLVILGCLILGYLLATLYFYPKLWKARREYKKVLRANDDLQQHDLNHPSKESSPEISDPEGIELNDDDDSHKFFRD</sequence>
<dbReference type="PANTHER" id="PTHR41335">
    <property type="entry name" value="MEMBRANE PROTEIN-RELATED"/>
    <property type="match status" value="1"/>
</dbReference>
<protein>
    <submittedName>
        <fullName evidence="8">LapA family protein</fullName>
    </submittedName>
</protein>
<keyword evidence="3 6" id="KW-1133">Transmembrane helix</keyword>
<reference evidence="8 9" key="1">
    <citation type="submission" date="2018-08" db="EMBL/GenBank/DDBJ databases">
        <title>Pallidiluteibacterium maritimus gen. nov., sp. nov., isolated from coastal sediment.</title>
        <authorList>
            <person name="Zhou L.Y."/>
        </authorList>
    </citation>
    <scope>NUCLEOTIDE SEQUENCE [LARGE SCALE GENOMIC DNA]</scope>
    <source>
        <strain evidence="8 9">XSD2</strain>
    </source>
</reference>
<keyword evidence="1" id="KW-1003">Cell membrane</keyword>
<feature type="compositionally biased region" description="Basic and acidic residues" evidence="5">
    <location>
        <begin position="81"/>
        <end position="93"/>
    </location>
</feature>
<dbReference type="EMBL" id="QWGR01000010">
    <property type="protein sequence ID" value="RIJ47025.1"/>
    <property type="molecule type" value="Genomic_DNA"/>
</dbReference>
<feature type="compositionally biased region" description="Acidic residues" evidence="5">
    <location>
        <begin position="97"/>
        <end position="108"/>
    </location>
</feature>
<evidence type="ECO:0000256" key="5">
    <source>
        <dbReference type="SAM" id="MobiDB-lite"/>
    </source>
</evidence>
<organism evidence="8 9">
    <name type="scientific">Maribellus luteus</name>
    <dbReference type="NCBI Taxonomy" id="2305463"/>
    <lineage>
        <taxon>Bacteria</taxon>
        <taxon>Pseudomonadati</taxon>
        <taxon>Bacteroidota</taxon>
        <taxon>Bacteroidia</taxon>
        <taxon>Marinilabiliales</taxon>
        <taxon>Prolixibacteraceae</taxon>
        <taxon>Maribellus</taxon>
    </lineage>
</organism>
<gene>
    <name evidence="8" type="ORF">D1614_16455</name>
</gene>
<feature type="domain" description="Lipopolysaccharide assembly protein A" evidence="7">
    <location>
        <begin position="21"/>
        <end position="82"/>
    </location>
</feature>
<dbReference type="RefSeq" id="WP_119439064.1">
    <property type="nucleotide sequence ID" value="NZ_QWGR01000010.1"/>
</dbReference>
<evidence type="ECO:0000256" key="4">
    <source>
        <dbReference type="ARBA" id="ARBA00023136"/>
    </source>
</evidence>
<evidence type="ECO:0000256" key="3">
    <source>
        <dbReference type="ARBA" id="ARBA00022989"/>
    </source>
</evidence>
<dbReference type="InterPro" id="IPR010445">
    <property type="entry name" value="LapA_dom"/>
</dbReference>
<dbReference type="Proteomes" id="UP000265926">
    <property type="component" value="Unassembled WGS sequence"/>
</dbReference>